<dbReference type="SUPFAM" id="SSF47384">
    <property type="entry name" value="Homodimeric domain of signal transducing histidine kinase"/>
    <property type="match status" value="1"/>
</dbReference>
<dbReference type="SMART" id="SM00387">
    <property type="entry name" value="HATPase_c"/>
    <property type="match status" value="1"/>
</dbReference>
<dbReference type="SMART" id="SM00388">
    <property type="entry name" value="HisKA"/>
    <property type="match status" value="1"/>
</dbReference>
<accession>A0A6N8IXI1</accession>
<dbReference type="CDD" id="cd18774">
    <property type="entry name" value="PDC2_HK_sensor"/>
    <property type="match status" value="1"/>
</dbReference>
<gene>
    <name evidence="6" type="ORF">GON04_17985</name>
</gene>
<dbReference type="CDD" id="cd00082">
    <property type="entry name" value="HisKA"/>
    <property type="match status" value="1"/>
</dbReference>
<dbReference type="InterPro" id="IPR003594">
    <property type="entry name" value="HATPase_dom"/>
</dbReference>
<comment type="catalytic activity">
    <reaction evidence="1">
        <text>ATP + protein L-histidine = ADP + protein N-phospho-L-histidine.</text>
        <dbReference type="EC" id="2.7.13.3"/>
    </reaction>
</comment>
<organism evidence="6 7">
    <name type="scientific">Ramlibacter pinisoli</name>
    <dbReference type="NCBI Taxonomy" id="2682844"/>
    <lineage>
        <taxon>Bacteria</taxon>
        <taxon>Pseudomonadati</taxon>
        <taxon>Pseudomonadota</taxon>
        <taxon>Betaproteobacteria</taxon>
        <taxon>Burkholderiales</taxon>
        <taxon>Comamonadaceae</taxon>
        <taxon>Ramlibacter</taxon>
    </lineage>
</organism>
<protein>
    <recommendedName>
        <fullName evidence="2">histidine kinase</fullName>
        <ecNumber evidence="2">2.7.13.3</ecNumber>
    </recommendedName>
</protein>
<dbReference type="EC" id="2.7.13.3" evidence="2"/>
<feature type="domain" description="Histidine kinase" evidence="5">
    <location>
        <begin position="392"/>
        <end position="609"/>
    </location>
</feature>
<evidence type="ECO:0000259" key="5">
    <source>
        <dbReference type="PROSITE" id="PS50109"/>
    </source>
</evidence>
<keyword evidence="4" id="KW-1133">Transmembrane helix</keyword>
<dbReference type="SUPFAM" id="SSF55874">
    <property type="entry name" value="ATPase domain of HSP90 chaperone/DNA topoisomerase II/histidine kinase"/>
    <property type="match status" value="1"/>
</dbReference>
<dbReference type="Gene3D" id="3.30.565.10">
    <property type="entry name" value="Histidine kinase-like ATPase, C-terminal domain"/>
    <property type="match status" value="1"/>
</dbReference>
<dbReference type="InterPro" id="IPR004358">
    <property type="entry name" value="Sig_transdc_His_kin-like_C"/>
</dbReference>
<evidence type="ECO:0000313" key="6">
    <source>
        <dbReference type="EMBL" id="MVQ31352.1"/>
    </source>
</evidence>
<feature type="transmembrane region" description="Helical" evidence="4">
    <location>
        <begin position="28"/>
        <end position="47"/>
    </location>
</feature>
<evidence type="ECO:0000256" key="3">
    <source>
        <dbReference type="ARBA" id="ARBA00022553"/>
    </source>
</evidence>
<dbReference type="PANTHER" id="PTHR43547:SF2">
    <property type="entry name" value="HYBRID SIGNAL TRANSDUCTION HISTIDINE KINASE C"/>
    <property type="match status" value="1"/>
</dbReference>
<keyword evidence="3" id="KW-0597">Phosphoprotein</keyword>
<keyword evidence="4" id="KW-0472">Membrane</keyword>
<evidence type="ECO:0000256" key="1">
    <source>
        <dbReference type="ARBA" id="ARBA00000085"/>
    </source>
</evidence>
<dbReference type="CDD" id="cd00075">
    <property type="entry name" value="HATPase"/>
    <property type="match status" value="1"/>
</dbReference>
<evidence type="ECO:0000313" key="7">
    <source>
        <dbReference type="Proteomes" id="UP000469385"/>
    </source>
</evidence>
<dbReference type="GO" id="GO:0000155">
    <property type="term" value="F:phosphorelay sensor kinase activity"/>
    <property type="evidence" value="ECO:0007669"/>
    <property type="project" value="InterPro"/>
</dbReference>
<dbReference type="Pfam" id="PF00512">
    <property type="entry name" value="HisKA"/>
    <property type="match status" value="1"/>
</dbReference>
<dbReference type="RefSeq" id="WP_157399411.1">
    <property type="nucleotide sequence ID" value="NZ_WSEL01000009.1"/>
</dbReference>
<dbReference type="PRINTS" id="PR00344">
    <property type="entry name" value="BCTRLSENSOR"/>
</dbReference>
<name>A0A6N8IXI1_9BURK</name>
<evidence type="ECO:0000256" key="2">
    <source>
        <dbReference type="ARBA" id="ARBA00012438"/>
    </source>
</evidence>
<proteinExistence type="predicted"/>
<dbReference type="InterPro" id="IPR005467">
    <property type="entry name" value="His_kinase_dom"/>
</dbReference>
<dbReference type="InterPro" id="IPR003661">
    <property type="entry name" value="HisK_dim/P_dom"/>
</dbReference>
<dbReference type="PANTHER" id="PTHR43547">
    <property type="entry name" value="TWO-COMPONENT HISTIDINE KINASE"/>
    <property type="match status" value="1"/>
</dbReference>
<dbReference type="InterPro" id="IPR036890">
    <property type="entry name" value="HATPase_C_sf"/>
</dbReference>
<sequence length="631" mass="67491">MDQHIDPPATREPALAAKLRRSWSIGQLLFAIVGLGLVPFVLFAALASADGARRYDAELKRSAQDLSRALAIAVEGELDSTVAAIRVYAESADADAADYRTLYDIAQRILVQRPEWSTITLADSAQNILFSTSIPFGQRAEVVHPPSLEEAIRSRKPVVAPLSQGPRGFKSIAVRVPLLRAGEVVFVLTVTVKPATFLRIIEAQKVPDNWVVSLFDDSLARVARSKDHEAMLGGAPQPVLRALLTEGRTDGVETLVYPEGQSLVTGFTRLPAYGWVIVVGAASGQVQSFLLRGLGFYAAGAFAALIVCMLLAAVLSNLIARDIGRVREQATEMGRGEGIVGAGPGSVVTEVDAIEGAIQDTSARLVTLVDQLREAAEEARAAGRVKDEFIAVTSHELRNPLSPIVAALHLLDLKSDEGTAKERQILHRQVTYLRRLVDDLLDVSRLTRGEMAISLRPLDLHELIERVVTEARLGLAASVPGLAIEFHADEGPLWVQGDDARLTQAINNLLGNAVRHAEGRPVLVELAGSETEVRLTVRDQGTGMDRKTVAKVFDPFYQARATQSELRGSLGLGLAIVRSIVDSHHGTVQASSEGLGQGSAFEIVLPRAQAPEAFGLAGDGPAASGRDGSPG</sequence>
<evidence type="ECO:0000256" key="4">
    <source>
        <dbReference type="SAM" id="Phobius"/>
    </source>
</evidence>
<comment type="caution">
    <text evidence="6">The sequence shown here is derived from an EMBL/GenBank/DDBJ whole genome shotgun (WGS) entry which is preliminary data.</text>
</comment>
<keyword evidence="4" id="KW-0812">Transmembrane</keyword>
<reference evidence="6 7" key="1">
    <citation type="submission" date="2019-12" db="EMBL/GenBank/DDBJ databases">
        <authorList>
            <person name="Huq M.A."/>
        </authorList>
    </citation>
    <scope>NUCLEOTIDE SEQUENCE [LARGE SCALE GENOMIC DNA]</scope>
    <source>
        <strain evidence="6 7">MAH-25</strain>
    </source>
</reference>
<dbReference type="EMBL" id="WSEL01000009">
    <property type="protein sequence ID" value="MVQ31352.1"/>
    <property type="molecule type" value="Genomic_DNA"/>
</dbReference>
<dbReference type="Proteomes" id="UP000469385">
    <property type="component" value="Unassembled WGS sequence"/>
</dbReference>
<dbReference type="AlphaFoldDB" id="A0A6N8IXI1"/>
<dbReference type="InterPro" id="IPR036097">
    <property type="entry name" value="HisK_dim/P_sf"/>
</dbReference>
<feature type="transmembrane region" description="Helical" evidence="4">
    <location>
        <begin position="296"/>
        <end position="320"/>
    </location>
</feature>
<keyword evidence="7" id="KW-1185">Reference proteome</keyword>
<dbReference type="Gene3D" id="1.10.287.130">
    <property type="match status" value="1"/>
</dbReference>
<dbReference type="Pfam" id="PF02518">
    <property type="entry name" value="HATPase_c"/>
    <property type="match status" value="1"/>
</dbReference>
<dbReference type="PROSITE" id="PS50109">
    <property type="entry name" value="HIS_KIN"/>
    <property type="match status" value="1"/>
</dbReference>